<protein>
    <recommendedName>
        <fullName evidence="3">USP domain-containing protein</fullName>
    </recommendedName>
</protein>
<dbReference type="InterPro" id="IPR028889">
    <property type="entry name" value="USP"/>
</dbReference>
<dbReference type="PROSITE" id="PS50235">
    <property type="entry name" value="USP_3"/>
    <property type="match status" value="1"/>
</dbReference>
<dbReference type="GO" id="GO:0004843">
    <property type="term" value="F:cysteine-type deubiquitinase activity"/>
    <property type="evidence" value="ECO:0007669"/>
    <property type="project" value="InterPro"/>
</dbReference>
<dbReference type="AlphaFoldDB" id="A0A1M2V9M1"/>
<dbReference type="InterPro" id="IPR001394">
    <property type="entry name" value="Peptidase_C19_UCH"/>
</dbReference>
<dbReference type="InterPro" id="IPR038765">
    <property type="entry name" value="Papain-like_cys_pep_sf"/>
</dbReference>
<dbReference type="PANTHER" id="PTHR39597:SF1">
    <property type="entry name" value="UBA DOMAIN-CONTAINING PROTEIN RUP1"/>
    <property type="match status" value="1"/>
</dbReference>
<keyword evidence="1" id="KW-0175">Coiled coil</keyword>
<dbReference type="OrthoDB" id="443682at2759"/>
<evidence type="ECO:0000259" key="3">
    <source>
        <dbReference type="PROSITE" id="PS50235"/>
    </source>
</evidence>
<dbReference type="Gene3D" id="6.10.140.100">
    <property type="match status" value="1"/>
</dbReference>
<dbReference type="OMA" id="WAMVPSN"/>
<dbReference type="Proteomes" id="UP000184267">
    <property type="component" value="Unassembled WGS sequence"/>
</dbReference>
<comment type="caution">
    <text evidence="4">The sequence shown here is derived from an EMBL/GenBank/DDBJ whole genome shotgun (WGS) entry which is preliminary data.</text>
</comment>
<evidence type="ECO:0000313" key="4">
    <source>
        <dbReference type="EMBL" id="OJT04237.1"/>
    </source>
</evidence>
<evidence type="ECO:0000256" key="1">
    <source>
        <dbReference type="SAM" id="Coils"/>
    </source>
</evidence>
<accession>A0A1M2V9M1</accession>
<feature type="coiled-coil region" evidence="1">
    <location>
        <begin position="484"/>
        <end position="518"/>
    </location>
</feature>
<dbReference type="SUPFAM" id="SSF54001">
    <property type="entry name" value="Cysteine proteinases"/>
    <property type="match status" value="1"/>
</dbReference>
<feature type="domain" description="USP" evidence="3">
    <location>
        <begin position="185"/>
        <end position="597"/>
    </location>
</feature>
<name>A0A1M2V9M1_TRAPU</name>
<dbReference type="InterPro" id="IPR055335">
    <property type="entry name" value="Ucp6/RUP1"/>
</dbReference>
<dbReference type="Pfam" id="PF00443">
    <property type="entry name" value="UCH"/>
    <property type="match status" value="1"/>
</dbReference>
<dbReference type="CDD" id="cd02257">
    <property type="entry name" value="Peptidase_C19"/>
    <property type="match status" value="1"/>
</dbReference>
<evidence type="ECO:0000256" key="2">
    <source>
        <dbReference type="SAM" id="MobiDB-lite"/>
    </source>
</evidence>
<dbReference type="Gene3D" id="3.90.70.10">
    <property type="entry name" value="Cysteine proteinases"/>
    <property type="match status" value="1"/>
</dbReference>
<reference evidence="4 5" key="1">
    <citation type="submission" date="2016-10" db="EMBL/GenBank/DDBJ databases">
        <title>Genome sequence of the basidiomycete white-rot fungus Trametes pubescens.</title>
        <authorList>
            <person name="Makela M.R."/>
            <person name="Granchi Z."/>
            <person name="Peng M."/>
            <person name="De Vries R.P."/>
            <person name="Grigoriev I."/>
            <person name="Riley R."/>
            <person name="Hilden K."/>
        </authorList>
    </citation>
    <scope>NUCLEOTIDE SEQUENCE [LARGE SCALE GENOMIC DNA]</scope>
    <source>
        <strain evidence="4 5">FBCC735</strain>
    </source>
</reference>
<sequence>MGTGRVAPATPQEVADIETLSGLMGGSLDYAHALRLLRKHNNNLEKAASALLEGDNGENDSGPFADLPAMEPLDTATIGPRTPPPSRPEKAVIDLTKDDGDDELARALKASLEDQSTSFAPSTRAPDPNWAMVPSNAAISAPTGMSQDEQAMSRAIEASLSYNIGEDIFEELPLEERIRKDHTPVALRPTSSGVTYAALILHGLFFVPQVRNAVARWLPAQGAGTDDDTISEISPPTSGPAYQVWTMMELFANMDLARMSELNVDASMNAFVAESWDNPADRPGDATVRFYERLAYVVENTLQYNSLHNPQRQQHRLFSLQYGHHDAEPDRLNTDNLCCVKVNIGLNSDVNDLVSSLAAELAPDLSKFPNSKRQVIFEAPDVISFHLVRDLVPPAYDATVGRRAERATFKYPKSVYLDQFMKESFELANEKRATQRQLLQDAKDLEAKKKNLLHFNDKDTLADLQSCLYYYESVAETNDDPARVEEIRENKEKLTRIIDKVKEEAKTIDSAVERLKSEANSILDCPELQKHQYDLRAVIVHDGLFGRSHLYSYVKYKGKWWKTVDYVVTEVPEDTVLNDPTGLHLGTGPYFLLYSRAMSEEEEDARAPWYDSIKVCSPERPQDTVKYNNHMFFQQIPPEIAVQVTDPNSPPSSPYVATTPSEHTIESDGVEPPSSRDEPMDLSD</sequence>
<dbReference type="GO" id="GO:0016579">
    <property type="term" value="P:protein deubiquitination"/>
    <property type="evidence" value="ECO:0007669"/>
    <property type="project" value="InterPro"/>
</dbReference>
<dbReference type="EMBL" id="MNAD01001553">
    <property type="protein sequence ID" value="OJT04237.1"/>
    <property type="molecule type" value="Genomic_DNA"/>
</dbReference>
<feature type="compositionally biased region" description="Basic and acidic residues" evidence="2">
    <location>
        <begin position="674"/>
        <end position="684"/>
    </location>
</feature>
<keyword evidence="5" id="KW-1185">Reference proteome</keyword>
<dbReference type="PANTHER" id="PTHR39597">
    <property type="entry name" value="UBA DOMAIN-CONTAINING PROTEIN RUP1"/>
    <property type="match status" value="1"/>
</dbReference>
<evidence type="ECO:0000313" key="5">
    <source>
        <dbReference type="Proteomes" id="UP000184267"/>
    </source>
</evidence>
<gene>
    <name evidence="4" type="ORF">TRAPUB_5057</name>
</gene>
<proteinExistence type="predicted"/>
<dbReference type="STRING" id="154538.A0A1M2V9M1"/>
<feature type="region of interest" description="Disordered" evidence="2">
    <location>
        <begin position="642"/>
        <end position="684"/>
    </location>
</feature>
<organism evidence="4 5">
    <name type="scientific">Trametes pubescens</name>
    <name type="common">White-rot fungus</name>
    <dbReference type="NCBI Taxonomy" id="154538"/>
    <lineage>
        <taxon>Eukaryota</taxon>
        <taxon>Fungi</taxon>
        <taxon>Dikarya</taxon>
        <taxon>Basidiomycota</taxon>
        <taxon>Agaricomycotina</taxon>
        <taxon>Agaricomycetes</taxon>
        <taxon>Polyporales</taxon>
        <taxon>Polyporaceae</taxon>
        <taxon>Trametes</taxon>
    </lineage>
</organism>